<organism evidence="1 2">
    <name type="scientific">Fusarium venenatum</name>
    <dbReference type="NCBI Taxonomy" id="56646"/>
    <lineage>
        <taxon>Eukaryota</taxon>
        <taxon>Fungi</taxon>
        <taxon>Dikarya</taxon>
        <taxon>Ascomycota</taxon>
        <taxon>Pezizomycotina</taxon>
        <taxon>Sordariomycetes</taxon>
        <taxon>Hypocreomycetidae</taxon>
        <taxon>Hypocreales</taxon>
        <taxon>Nectriaceae</taxon>
        <taxon>Fusarium</taxon>
    </lineage>
</organism>
<protein>
    <submittedName>
        <fullName evidence="1">Uncharacterized protein</fullName>
    </submittedName>
</protein>
<sequence>MPFSSQKYICVGAGQDYLNMSRRDPNNTAANGWRSGKNPVLATPGENFAKLRWGWSGLFNMGVGDYHHDKSWTSPPPGEKFAKG</sequence>
<evidence type="ECO:0000313" key="1">
    <source>
        <dbReference type="EMBL" id="CEI61060.1"/>
    </source>
</evidence>
<dbReference type="Proteomes" id="UP000245910">
    <property type="component" value="Chromosome II"/>
</dbReference>
<dbReference type="AlphaFoldDB" id="A0A2L2TL29"/>
<keyword evidence="2" id="KW-1185">Reference proteome</keyword>
<proteinExistence type="predicted"/>
<name>A0A2L2TL29_9HYPO</name>
<dbReference type="EMBL" id="LN649230">
    <property type="protein sequence ID" value="CEI61060.1"/>
    <property type="molecule type" value="Genomic_DNA"/>
</dbReference>
<accession>A0A2L2TL29</accession>
<reference evidence="2" key="1">
    <citation type="submission" date="2014-10" db="EMBL/GenBank/DDBJ databases">
        <authorList>
            <person name="King R."/>
        </authorList>
    </citation>
    <scope>NUCLEOTIDE SEQUENCE [LARGE SCALE GENOMIC DNA]</scope>
    <source>
        <strain evidence="2">A3/5</strain>
    </source>
</reference>
<evidence type="ECO:0000313" key="2">
    <source>
        <dbReference type="Proteomes" id="UP000245910"/>
    </source>
</evidence>